<keyword evidence="13" id="KW-0675">Receptor</keyword>
<dbReference type="Pfam" id="PF07715">
    <property type="entry name" value="Plug"/>
    <property type="match status" value="1"/>
</dbReference>
<gene>
    <name evidence="13" type="ORF">V2H41_11305</name>
</gene>
<dbReference type="EMBL" id="JAZGLY010000006">
    <property type="protein sequence ID" value="MEE6187859.1"/>
    <property type="molecule type" value="Genomic_DNA"/>
</dbReference>
<dbReference type="NCBIfam" id="TIGR04057">
    <property type="entry name" value="SusC_RagA_signa"/>
    <property type="match status" value="1"/>
</dbReference>
<evidence type="ECO:0000256" key="9">
    <source>
        <dbReference type="RuleBase" id="RU003357"/>
    </source>
</evidence>
<keyword evidence="7 8" id="KW-0998">Cell outer membrane</keyword>
<evidence type="ECO:0000256" key="6">
    <source>
        <dbReference type="ARBA" id="ARBA00023136"/>
    </source>
</evidence>
<dbReference type="SUPFAM" id="SSF56935">
    <property type="entry name" value="Porins"/>
    <property type="match status" value="1"/>
</dbReference>
<accession>A0ABU7RIQ6</accession>
<proteinExistence type="inferred from homology"/>
<protein>
    <submittedName>
        <fullName evidence="13">TonB-dependent receptor</fullName>
    </submittedName>
</protein>
<dbReference type="InterPro" id="IPR023996">
    <property type="entry name" value="TonB-dep_OMP_SusC/RagA"/>
</dbReference>
<evidence type="ECO:0000313" key="13">
    <source>
        <dbReference type="EMBL" id="MEE6187859.1"/>
    </source>
</evidence>
<reference evidence="13 14" key="1">
    <citation type="submission" date="2024-01" db="EMBL/GenBank/DDBJ databases">
        <title>Niabella digestum sp. nov., isolated from waste digestion system.</title>
        <authorList>
            <person name="Zhang L."/>
        </authorList>
    </citation>
    <scope>NUCLEOTIDE SEQUENCE [LARGE SCALE GENOMIC DNA]</scope>
    <source>
        <strain evidence="13 14">A18</strain>
    </source>
</reference>
<dbReference type="InterPro" id="IPR037066">
    <property type="entry name" value="Plug_dom_sf"/>
</dbReference>
<feature type="domain" description="TonB-dependent receptor plug" evidence="12">
    <location>
        <begin position="114"/>
        <end position="220"/>
    </location>
</feature>
<sequence>MIKLFQFVFFLFICTISAWSQSREVKGTVLDETGAPLAGVTVTLSGTNTATVSDNAGSFTINVPRTGTQQLVFTATGFTSQTITVTSSVVNVVMARHIVTGDEVVVIGYGTSKRRDLTGAVATMSGRDLAKIPVANPSEALSGRLAGVQVTTTEGSPDAEVKIRVRGGGSITGDNSPLLIVDGFPVNSISDIAPGDIESIDVLKDASSTAIYGSRGANGVIIITTKSGKAGKFRLNYNGYGGYRKLANKLTVLDPLDYVKWQYERALLDNKLDETFTRYLGNWQDIDLYAEAQPNDWLEQVFGRIGHTMNHNLSMNGGSDKLRYAASYTHISDKAIMLSSGFTRDNLTLKLNAKPHAKVTTDFSVRYSKATIEGGGMNEQNEVSSADSRLKYAMIYPPIPVGGLTDAEETDDAFNMYNPIVAVYDNDRRQRRVNLNLGLSVGWRPFENAQLKTEVGMDEYHYDDDRFYGPTTYYVKNVPSAENQGLPAIQMQKMLKRAMRNTNTFSYDFKKLLTGNHDLNVLVGQEFINVSQEMLTTVVHGFPRTFTFYDALKLSAQGAANSVDNYLYPDDRLLSFFGRANYSYRSKYLLSVTFRADGSSKFSEGNRWGYFPSVAGAWRISSEDIFSGLRNVFDDLKLRLSYGTAGNNNIPSGQMVQTFDVSTTTWVNGYNSYWAASKTMANPNLKWETTITRNVGLDFTLKNQVLTGTIDVYRNSTKDLLILFPVSGTGYDNQYRNMGETRNQGLEITLNWNAIDKKNFGLSFSGNIGFNRNKIISLGLMENFGAESGWASTEVGTDYWVAVGGSVGKMYGYRLEGTGRYEVSDFEGYNPSTGRWILKEGVPDASAIVGTIRPGSLKLQDVNGDNVVNVSDKTIIGDANPKHTGGFTINARIFDFDLSAMFNWSYGNNIYNANKVEYTSTSKYHGRNMIDIMAEGKRWTNLRPDGTLSNDPEELAAMNANTTMWSPYMSRYIFTDWAVEDGSFLRLGTLTLGYNLPQSIARKAGLQSARIYATGYNVFCITNYSGFDPEVSTRRRTALTPGVDYSAYPRSRMIILGLNLSF</sequence>
<dbReference type="Pfam" id="PF00593">
    <property type="entry name" value="TonB_dep_Rec_b-barrel"/>
    <property type="match status" value="1"/>
</dbReference>
<keyword evidence="6 8" id="KW-0472">Membrane</keyword>
<evidence type="ECO:0000313" key="14">
    <source>
        <dbReference type="Proteomes" id="UP001357452"/>
    </source>
</evidence>
<comment type="caution">
    <text evidence="13">The sequence shown here is derived from an EMBL/GenBank/DDBJ whole genome shotgun (WGS) entry which is preliminary data.</text>
</comment>
<comment type="subcellular location">
    <subcellularLocation>
        <location evidence="1 8">Cell outer membrane</location>
        <topology evidence="1 8">Multi-pass membrane protein</topology>
    </subcellularLocation>
</comment>
<evidence type="ECO:0000259" key="12">
    <source>
        <dbReference type="Pfam" id="PF07715"/>
    </source>
</evidence>
<dbReference type="InterPro" id="IPR036942">
    <property type="entry name" value="Beta-barrel_TonB_sf"/>
</dbReference>
<keyword evidence="4 8" id="KW-0812">Transmembrane</keyword>
<dbReference type="Pfam" id="PF13715">
    <property type="entry name" value="CarbopepD_reg_2"/>
    <property type="match status" value="1"/>
</dbReference>
<dbReference type="SUPFAM" id="SSF49464">
    <property type="entry name" value="Carboxypeptidase regulatory domain-like"/>
    <property type="match status" value="1"/>
</dbReference>
<dbReference type="Gene3D" id="2.40.170.20">
    <property type="entry name" value="TonB-dependent receptor, beta-barrel domain"/>
    <property type="match status" value="1"/>
</dbReference>
<evidence type="ECO:0000256" key="2">
    <source>
        <dbReference type="ARBA" id="ARBA00022448"/>
    </source>
</evidence>
<dbReference type="Gene3D" id="2.170.130.10">
    <property type="entry name" value="TonB-dependent receptor, plug domain"/>
    <property type="match status" value="1"/>
</dbReference>
<feature type="chain" id="PRO_5046748253" evidence="10">
    <location>
        <begin position="21"/>
        <end position="1062"/>
    </location>
</feature>
<dbReference type="Proteomes" id="UP001357452">
    <property type="component" value="Unassembled WGS sequence"/>
</dbReference>
<keyword evidence="10" id="KW-0732">Signal</keyword>
<dbReference type="InterPro" id="IPR008969">
    <property type="entry name" value="CarboxyPept-like_regulatory"/>
</dbReference>
<dbReference type="Gene3D" id="2.60.40.1120">
    <property type="entry name" value="Carboxypeptidase-like, regulatory domain"/>
    <property type="match status" value="1"/>
</dbReference>
<dbReference type="InterPro" id="IPR012910">
    <property type="entry name" value="Plug_dom"/>
</dbReference>
<comment type="similarity">
    <text evidence="8 9">Belongs to the TonB-dependent receptor family.</text>
</comment>
<evidence type="ECO:0000256" key="1">
    <source>
        <dbReference type="ARBA" id="ARBA00004571"/>
    </source>
</evidence>
<dbReference type="RefSeq" id="WP_330975266.1">
    <property type="nucleotide sequence ID" value="NZ_JAZGLY010000006.1"/>
</dbReference>
<feature type="signal peptide" evidence="10">
    <location>
        <begin position="1"/>
        <end position="20"/>
    </location>
</feature>
<feature type="domain" description="TonB-dependent receptor-like beta-barrel" evidence="11">
    <location>
        <begin position="407"/>
        <end position="912"/>
    </location>
</feature>
<dbReference type="InterPro" id="IPR000531">
    <property type="entry name" value="Beta-barrel_TonB"/>
</dbReference>
<evidence type="ECO:0000259" key="11">
    <source>
        <dbReference type="Pfam" id="PF00593"/>
    </source>
</evidence>
<dbReference type="NCBIfam" id="TIGR04056">
    <property type="entry name" value="OMP_RagA_SusC"/>
    <property type="match status" value="1"/>
</dbReference>
<evidence type="ECO:0000256" key="10">
    <source>
        <dbReference type="SAM" id="SignalP"/>
    </source>
</evidence>
<evidence type="ECO:0000256" key="8">
    <source>
        <dbReference type="PROSITE-ProRule" id="PRU01360"/>
    </source>
</evidence>
<keyword evidence="14" id="KW-1185">Reference proteome</keyword>
<name>A0ABU7RIQ6_9BACT</name>
<dbReference type="PROSITE" id="PS52016">
    <property type="entry name" value="TONB_DEPENDENT_REC_3"/>
    <property type="match status" value="1"/>
</dbReference>
<dbReference type="InterPro" id="IPR023997">
    <property type="entry name" value="TonB-dep_OMP_SusC/RagA_CS"/>
</dbReference>
<keyword evidence="3 8" id="KW-1134">Transmembrane beta strand</keyword>
<evidence type="ECO:0000256" key="3">
    <source>
        <dbReference type="ARBA" id="ARBA00022452"/>
    </source>
</evidence>
<evidence type="ECO:0000256" key="5">
    <source>
        <dbReference type="ARBA" id="ARBA00023077"/>
    </source>
</evidence>
<dbReference type="InterPro" id="IPR039426">
    <property type="entry name" value="TonB-dep_rcpt-like"/>
</dbReference>
<keyword evidence="2 8" id="KW-0813">Transport</keyword>
<keyword evidence="5 9" id="KW-0798">TonB box</keyword>
<evidence type="ECO:0000256" key="4">
    <source>
        <dbReference type="ARBA" id="ARBA00022692"/>
    </source>
</evidence>
<organism evidence="13 14">
    <name type="scientific">Niabella digestorum</name>
    <dbReference type="NCBI Taxonomy" id="3117701"/>
    <lineage>
        <taxon>Bacteria</taxon>
        <taxon>Pseudomonadati</taxon>
        <taxon>Bacteroidota</taxon>
        <taxon>Chitinophagia</taxon>
        <taxon>Chitinophagales</taxon>
        <taxon>Chitinophagaceae</taxon>
        <taxon>Niabella</taxon>
    </lineage>
</organism>
<evidence type="ECO:0000256" key="7">
    <source>
        <dbReference type="ARBA" id="ARBA00023237"/>
    </source>
</evidence>